<dbReference type="Gene3D" id="3.90.950.10">
    <property type="match status" value="1"/>
</dbReference>
<sequence>MNTKIILASTSVYRKEILEKLQLPFDCLSPNIDETPIKGETAQALVLRLAKAKAVAGAKLYNTINNNLDTHNKDVNNNPETKLDKISYIKSGSNEIQPAVIISSDQVAVIDGKIVGKPHSSDKAIKQLQQASGKAITFYTGLSVIHSQTQQAFSLIEPFTVHFRELTLAEITRYVELEQPLYCAGSFKAEGLGIALFEKLEGDDPNTLIGLPLIKLIQLLKKHDIQVL</sequence>
<protein>
    <recommendedName>
        <fullName evidence="5">7-methyl-GTP pyrophosphatase</fullName>
        <shortName evidence="5">m(7)GTP pyrophosphatase</shortName>
        <ecNumber evidence="5">3.6.1.-</ecNumber>
    </recommendedName>
</protein>
<comment type="catalytic activity">
    <reaction evidence="5">
        <text>N(7)-methyl-GTP + H2O = N(7)-methyl-GMP + diphosphate + H(+)</text>
        <dbReference type="Rhea" id="RHEA:58744"/>
        <dbReference type="ChEBI" id="CHEBI:15377"/>
        <dbReference type="ChEBI" id="CHEBI:15378"/>
        <dbReference type="ChEBI" id="CHEBI:33019"/>
        <dbReference type="ChEBI" id="CHEBI:58285"/>
        <dbReference type="ChEBI" id="CHEBI:87133"/>
    </reaction>
</comment>
<dbReference type="CDD" id="cd00555">
    <property type="entry name" value="Maf"/>
    <property type="match status" value="1"/>
</dbReference>
<evidence type="ECO:0000256" key="3">
    <source>
        <dbReference type="ARBA" id="ARBA00022801"/>
    </source>
</evidence>
<dbReference type="Pfam" id="PF02545">
    <property type="entry name" value="Maf"/>
    <property type="match status" value="1"/>
</dbReference>
<dbReference type="EMBL" id="JAKIKU010000003">
    <property type="protein sequence ID" value="MCL1045223.1"/>
    <property type="molecule type" value="Genomic_DNA"/>
</dbReference>
<feature type="site" description="Important for substrate specificity" evidence="5">
    <location>
        <position position="13"/>
    </location>
</feature>
<comment type="caution">
    <text evidence="5">Lacks conserved residue(s) required for the propagation of feature annotation.</text>
</comment>
<gene>
    <name evidence="6" type="ORF">L2737_07765</name>
</gene>
<keyword evidence="2 5" id="KW-0963">Cytoplasm</keyword>
<evidence type="ECO:0000256" key="2">
    <source>
        <dbReference type="ARBA" id="ARBA00022490"/>
    </source>
</evidence>
<dbReference type="RefSeq" id="WP_248955346.1">
    <property type="nucleotide sequence ID" value="NZ_JAKIKU010000003.1"/>
</dbReference>
<comment type="subcellular location">
    <subcellularLocation>
        <location evidence="1 5">Cytoplasm</location>
    </subcellularLocation>
</comment>
<dbReference type="EC" id="3.6.1.-" evidence="5"/>
<comment type="cofactor">
    <cofactor evidence="5">
        <name>a divalent metal cation</name>
        <dbReference type="ChEBI" id="CHEBI:60240"/>
    </cofactor>
</comment>
<name>A0ABT0KN08_9GAMM</name>
<dbReference type="HAMAP" id="MF_00528">
    <property type="entry name" value="Maf"/>
    <property type="match status" value="1"/>
</dbReference>
<proteinExistence type="inferred from homology"/>
<evidence type="ECO:0000313" key="6">
    <source>
        <dbReference type="EMBL" id="MCL1045223.1"/>
    </source>
</evidence>
<dbReference type="PANTHER" id="PTHR43213:SF10">
    <property type="entry name" value="7-METHYL-GTP PYROPHOSPHATASE"/>
    <property type="match status" value="1"/>
</dbReference>
<evidence type="ECO:0000313" key="7">
    <source>
        <dbReference type="Proteomes" id="UP001202134"/>
    </source>
</evidence>
<keyword evidence="4 5" id="KW-0546">Nucleotide metabolism</keyword>
<feature type="site" description="Important for substrate specificity" evidence="5">
    <location>
        <position position="106"/>
    </location>
</feature>
<accession>A0ABT0KN08</accession>
<dbReference type="NCBIfam" id="TIGR00172">
    <property type="entry name" value="maf"/>
    <property type="match status" value="1"/>
</dbReference>
<comment type="function">
    <text evidence="5">Nucleoside triphosphate pyrophosphatase that hydrolyzes 7-methyl-GTP (m(7)GTP). May have a dual role in cell division arrest and in preventing the incorporation of modified nucleotides into cellular nucleic acids.</text>
</comment>
<evidence type="ECO:0000256" key="5">
    <source>
        <dbReference type="HAMAP-Rule" id="MF_00528"/>
    </source>
</evidence>
<evidence type="ECO:0000256" key="4">
    <source>
        <dbReference type="ARBA" id="ARBA00023080"/>
    </source>
</evidence>
<dbReference type="InterPro" id="IPR029001">
    <property type="entry name" value="ITPase-like_fam"/>
</dbReference>
<reference evidence="6 7" key="1">
    <citation type="submission" date="2022-01" db="EMBL/GenBank/DDBJ databases">
        <title>Whole genome-based taxonomy of the Shewanellaceae.</title>
        <authorList>
            <person name="Martin-Rodriguez A.J."/>
        </authorList>
    </citation>
    <scope>NUCLEOTIDE SEQUENCE [LARGE SCALE GENOMIC DNA]</scope>
    <source>
        <strain evidence="6 7">DSM 24955</strain>
    </source>
</reference>
<dbReference type="InterPro" id="IPR003697">
    <property type="entry name" value="Maf-like"/>
</dbReference>
<evidence type="ECO:0000256" key="1">
    <source>
        <dbReference type="ARBA" id="ARBA00004496"/>
    </source>
</evidence>
<dbReference type="PANTHER" id="PTHR43213">
    <property type="entry name" value="BIFUNCTIONAL DTTP/UTP PYROPHOSPHATASE/METHYLTRANSFERASE PROTEIN-RELATED"/>
    <property type="match status" value="1"/>
</dbReference>
<dbReference type="PIRSF" id="PIRSF006305">
    <property type="entry name" value="Maf"/>
    <property type="match status" value="1"/>
</dbReference>
<feature type="site" description="Important for substrate specificity" evidence="5">
    <location>
        <position position="190"/>
    </location>
</feature>
<keyword evidence="7" id="KW-1185">Reference proteome</keyword>
<dbReference type="Proteomes" id="UP001202134">
    <property type="component" value="Unassembled WGS sequence"/>
</dbReference>
<organism evidence="6 7">
    <name type="scientific">Shewanella electrodiphila</name>
    <dbReference type="NCBI Taxonomy" id="934143"/>
    <lineage>
        <taxon>Bacteria</taxon>
        <taxon>Pseudomonadati</taxon>
        <taxon>Pseudomonadota</taxon>
        <taxon>Gammaproteobacteria</taxon>
        <taxon>Alteromonadales</taxon>
        <taxon>Shewanellaceae</taxon>
        <taxon>Shewanella</taxon>
    </lineage>
</organism>
<feature type="active site" description="Proton acceptor" evidence="5">
    <location>
        <position position="105"/>
    </location>
</feature>
<comment type="caution">
    <text evidence="6">The sequence shown here is derived from an EMBL/GenBank/DDBJ whole genome shotgun (WGS) entry which is preliminary data.</text>
</comment>
<dbReference type="SUPFAM" id="SSF52972">
    <property type="entry name" value="ITPase-like"/>
    <property type="match status" value="1"/>
</dbReference>
<comment type="similarity">
    <text evidence="5">Belongs to the Maf family. YceF subfamily.</text>
</comment>
<keyword evidence="3 5" id="KW-0378">Hydrolase</keyword>